<dbReference type="Proteomes" id="UP001396334">
    <property type="component" value="Unassembled WGS sequence"/>
</dbReference>
<evidence type="ECO:0000313" key="3">
    <source>
        <dbReference type="Proteomes" id="UP001396334"/>
    </source>
</evidence>
<organism evidence="2 3">
    <name type="scientific">Hibiscus sabdariffa</name>
    <name type="common">roselle</name>
    <dbReference type="NCBI Taxonomy" id="183260"/>
    <lineage>
        <taxon>Eukaryota</taxon>
        <taxon>Viridiplantae</taxon>
        <taxon>Streptophyta</taxon>
        <taxon>Embryophyta</taxon>
        <taxon>Tracheophyta</taxon>
        <taxon>Spermatophyta</taxon>
        <taxon>Magnoliopsida</taxon>
        <taxon>eudicotyledons</taxon>
        <taxon>Gunneridae</taxon>
        <taxon>Pentapetalae</taxon>
        <taxon>rosids</taxon>
        <taxon>malvids</taxon>
        <taxon>Malvales</taxon>
        <taxon>Malvaceae</taxon>
        <taxon>Malvoideae</taxon>
        <taxon>Hibiscus</taxon>
    </lineage>
</organism>
<sequence length="186" mass="19697">MFISLGDIPPSSSQSKEFIRDPNIKCNIRLAKGSPGHIRRPAPNGMSPKSLPLTSISDPKNLSGVKLVGFSQMLGSQPMAHTLTNTCEPSGTLKPKRSASEPALRGSNSGTTGCNRKVSLIIACKYGKRFMSHSSIGFPLLIACSSSFLALSKTWGFRSTSAIAHSIVLDVVSVPAANKTCHVTTI</sequence>
<feature type="region of interest" description="Disordered" evidence="1">
    <location>
        <begin position="33"/>
        <end position="55"/>
    </location>
</feature>
<name>A0ABR2P5Y3_9ROSI</name>
<keyword evidence="3" id="KW-1185">Reference proteome</keyword>
<reference evidence="2 3" key="1">
    <citation type="journal article" date="2024" name="G3 (Bethesda)">
        <title>Genome assembly of Hibiscus sabdariffa L. provides insights into metabolisms of medicinal natural products.</title>
        <authorList>
            <person name="Kim T."/>
        </authorList>
    </citation>
    <scope>NUCLEOTIDE SEQUENCE [LARGE SCALE GENOMIC DNA]</scope>
    <source>
        <strain evidence="2">TK-2024</strain>
        <tissue evidence="2">Old leaves</tissue>
    </source>
</reference>
<comment type="caution">
    <text evidence="2">The sequence shown here is derived from an EMBL/GenBank/DDBJ whole genome shotgun (WGS) entry which is preliminary data.</text>
</comment>
<evidence type="ECO:0000256" key="1">
    <source>
        <dbReference type="SAM" id="MobiDB-lite"/>
    </source>
</evidence>
<feature type="region of interest" description="Disordered" evidence="1">
    <location>
        <begin position="85"/>
        <end position="110"/>
    </location>
</feature>
<dbReference type="EMBL" id="JBBPBN010000079">
    <property type="protein sequence ID" value="KAK8983827.1"/>
    <property type="molecule type" value="Genomic_DNA"/>
</dbReference>
<accession>A0ABR2P5Y3</accession>
<protein>
    <submittedName>
        <fullName evidence="2">Uncharacterized protein</fullName>
    </submittedName>
</protein>
<proteinExistence type="predicted"/>
<evidence type="ECO:0000313" key="2">
    <source>
        <dbReference type="EMBL" id="KAK8983827.1"/>
    </source>
</evidence>
<gene>
    <name evidence="2" type="ORF">V6N11_009611</name>
</gene>